<comment type="caution">
    <text evidence="3">The sequence shown here is derived from an EMBL/GenBank/DDBJ whole genome shotgun (WGS) entry which is preliminary data.</text>
</comment>
<feature type="region of interest" description="Disordered" evidence="1">
    <location>
        <begin position="240"/>
        <end position="274"/>
    </location>
</feature>
<feature type="compositionally biased region" description="Acidic residues" evidence="1">
    <location>
        <begin position="243"/>
        <end position="262"/>
    </location>
</feature>
<keyword evidence="2" id="KW-0812">Transmembrane</keyword>
<dbReference type="EMBL" id="RWIC01000485">
    <property type="protein sequence ID" value="TKC43254.1"/>
    <property type="molecule type" value="Genomic_DNA"/>
</dbReference>
<keyword evidence="2" id="KW-1133">Transmembrane helix</keyword>
<dbReference type="AlphaFoldDB" id="A0A4U1F267"/>
<feature type="region of interest" description="Disordered" evidence="1">
    <location>
        <begin position="397"/>
        <end position="417"/>
    </location>
</feature>
<organism evidence="3 4">
    <name type="scientific">Monodon monoceros</name>
    <name type="common">Narwhal</name>
    <name type="synonym">Ceratodon monodon</name>
    <dbReference type="NCBI Taxonomy" id="40151"/>
    <lineage>
        <taxon>Eukaryota</taxon>
        <taxon>Metazoa</taxon>
        <taxon>Chordata</taxon>
        <taxon>Craniata</taxon>
        <taxon>Vertebrata</taxon>
        <taxon>Euteleostomi</taxon>
        <taxon>Mammalia</taxon>
        <taxon>Eutheria</taxon>
        <taxon>Laurasiatheria</taxon>
        <taxon>Artiodactyla</taxon>
        <taxon>Whippomorpha</taxon>
        <taxon>Cetacea</taxon>
        <taxon>Odontoceti</taxon>
        <taxon>Monodontidae</taxon>
        <taxon>Monodon</taxon>
    </lineage>
</organism>
<feature type="region of interest" description="Disordered" evidence="1">
    <location>
        <begin position="84"/>
        <end position="103"/>
    </location>
</feature>
<feature type="non-terminal residue" evidence="3">
    <location>
        <position position="536"/>
    </location>
</feature>
<protein>
    <submittedName>
        <fullName evidence="3">Uncharacterized protein</fullName>
    </submittedName>
</protein>
<dbReference type="Proteomes" id="UP000308365">
    <property type="component" value="Unassembled WGS sequence"/>
</dbReference>
<evidence type="ECO:0000313" key="3">
    <source>
        <dbReference type="EMBL" id="TKC43254.1"/>
    </source>
</evidence>
<accession>A0A4U1F267</accession>
<keyword evidence="2" id="KW-0472">Membrane</keyword>
<name>A0A4U1F267_MONMO</name>
<evidence type="ECO:0000313" key="4">
    <source>
        <dbReference type="Proteomes" id="UP000308365"/>
    </source>
</evidence>
<evidence type="ECO:0000256" key="2">
    <source>
        <dbReference type="SAM" id="Phobius"/>
    </source>
</evidence>
<evidence type="ECO:0000256" key="1">
    <source>
        <dbReference type="SAM" id="MobiDB-lite"/>
    </source>
</evidence>
<feature type="transmembrane region" description="Helical" evidence="2">
    <location>
        <begin position="110"/>
        <end position="129"/>
    </location>
</feature>
<gene>
    <name evidence="3" type="ORF">EI555_010596</name>
</gene>
<sequence length="536" mass="58948">MVQAPEYGRPISYKILVQVYPRKLQPAVCTAVEAEITLPFCSDIYPITASRGWILITLSYPVDGINVATAVSLAQSDANFKMQDKDGISERKSPEGSQETTQHNSPMNSYILVAFHMAAFMSLWLLLLFKSVLMATVGAERNSTVNPLPELERGTQRDLLEAGGQPGALRSLPSRAEVPGNRSRKGEAQGADWSLRSCFCGGGGGGGGALGRRRVLARGRVCRALPLQRQSCYTIQARIAERGEEEEEEEEEEEWGEGDGGDGECQAESGSHTRLRVPTGTARVFFASALPPPGGGLRRRCPGRAAKRRGLDAGRNPWVCAGVRAAEAERRRRAKPRVGLRGCRAAGLPERKAVCGHVVRYVLRARASSRSRATSKPDVEPISMDSAERLREADGIRPPAFSLPREPPVPPTSRSCASSDTGYRFRCRCWRLHAEGPATTLDPGALHHHPDPTTVAFYLPSGLEVTEQCEWHEGKTINIQKLVDEDHNLHDHMPNACIPEYWVKGQILKIRSSLNFKVIAFCGYMVLNGIYRFRNN</sequence>
<proteinExistence type="predicted"/>
<reference evidence="4" key="1">
    <citation type="journal article" date="2019" name="IScience">
        <title>Narwhal Genome Reveals Long-Term Low Genetic Diversity despite Current Large Abundance Size.</title>
        <authorList>
            <person name="Westbury M.V."/>
            <person name="Petersen B."/>
            <person name="Garde E."/>
            <person name="Heide-Jorgensen M.P."/>
            <person name="Lorenzen E.D."/>
        </authorList>
    </citation>
    <scope>NUCLEOTIDE SEQUENCE [LARGE SCALE GENOMIC DNA]</scope>
</reference>
<feature type="region of interest" description="Disordered" evidence="1">
    <location>
        <begin position="162"/>
        <end position="188"/>
    </location>
</feature>
<feature type="compositionally biased region" description="Basic and acidic residues" evidence="1">
    <location>
        <begin position="84"/>
        <end position="94"/>
    </location>
</feature>